<dbReference type="GO" id="GO:0005506">
    <property type="term" value="F:iron ion binding"/>
    <property type="evidence" value="ECO:0007669"/>
    <property type="project" value="InterPro"/>
</dbReference>
<keyword evidence="7" id="KW-0547">Nucleotide-binding</keyword>
<evidence type="ECO:0000256" key="7">
    <source>
        <dbReference type="ARBA" id="ARBA00022741"/>
    </source>
</evidence>
<evidence type="ECO:0000256" key="8">
    <source>
        <dbReference type="ARBA" id="ARBA00022840"/>
    </source>
</evidence>
<dbReference type="GO" id="GO:0005524">
    <property type="term" value="F:ATP binding"/>
    <property type="evidence" value="ECO:0007669"/>
    <property type="project" value="UniProtKB-KW"/>
</dbReference>
<sequence>MKSASSAAVAEPKEKVVAPVHAMDAQIDDLTDYIMKNCLWQFHSRSWDRLRQNEEILKKTKQILCGEPVDLSTNHDRCYWVDAVCMAEDFRADYAWMADLDKEQIASLMDGLYQRINYLTVGGSLNEELTDKNY</sequence>
<protein>
    <recommendedName>
        <fullName evidence="5">Nitrogenase iron-iron protein delta chain</fullName>
        <ecNumber evidence="4">1.18.6.1</ecNumber>
    </recommendedName>
    <alternativeName>
        <fullName evidence="13">Nitrogenase component I</fullName>
    </alternativeName>
</protein>
<accession>Q7BQA2</accession>
<dbReference type="NCBIfam" id="TIGR02929">
    <property type="entry name" value="anfG_nitrog"/>
    <property type="match status" value="1"/>
</dbReference>
<dbReference type="GO" id="GO:0051536">
    <property type="term" value="F:iron-sulfur cluster binding"/>
    <property type="evidence" value="ECO:0007669"/>
    <property type="project" value="UniProtKB-KW"/>
</dbReference>
<dbReference type="AlphaFoldDB" id="Q7BQA2"/>
<dbReference type="InterPro" id="IPR004349">
    <property type="entry name" value="V/Nase_d_su"/>
</dbReference>
<evidence type="ECO:0000256" key="1">
    <source>
        <dbReference type="ARBA" id="ARBA00001915"/>
    </source>
</evidence>
<evidence type="ECO:0000256" key="3">
    <source>
        <dbReference type="ARBA" id="ARBA00011515"/>
    </source>
</evidence>
<evidence type="ECO:0000256" key="12">
    <source>
        <dbReference type="ARBA" id="ARBA00023231"/>
    </source>
</evidence>
<keyword evidence="11" id="KW-0411">Iron-sulfur</keyword>
<keyword evidence="9" id="KW-0560">Oxidoreductase</keyword>
<comment type="function">
    <text evidence="2">The key enzymatic reactions in nitrogen fixation are catalyzed by the nitrogenase complex, which has 2 components: the iron protein (component 2) and a component 1 which is either a molybdenum-iron protein, a vanadium-iron, or an iron-iron protein.</text>
</comment>
<evidence type="ECO:0000256" key="14">
    <source>
        <dbReference type="ARBA" id="ARBA00047967"/>
    </source>
</evidence>
<evidence type="ECO:0000256" key="2">
    <source>
        <dbReference type="ARBA" id="ARBA00004064"/>
    </source>
</evidence>
<keyword evidence="10" id="KW-0408">Iron</keyword>
<evidence type="ECO:0000256" key="4">
    <source>
        <dbReference type="ARBA" id="ARBA00012773"/>
    </source>
</evidence>
<dbReference type="Pfam" id="PF03139">
    <property type="entry name" value="AnfG_VnfG"/>
    <property type="match status" value="1"/>
</dbReference>
<organism evidence="15">
    <name type="scientific">nitrogen-fixing bacterium SM2</name>
    <dbReference type="NCBI Taxonomy" id="96897"/>
    <lineage>
        <taxon>Bacteria</taxon>
    </lineage>
</organism>
<evidence type="ECO:0000256" key="11">
    <source>
        <dbReference type="ARBA" id="ARBA00023014"/>
    </source>
</evidence>
<dbReference type="EC" id="1.18.6.1" evidence="4"/>
<evidence type="ECO:0000256" key="6">
    <source>
        <dbReference type="ARBA" id="ARBA00022723"/>
    </source>
</evidence>
<comment type="cofactor">
    <cofactor evidence="1">
        <name>iron-sulfur cluster</name>
        <dbReference type="ChEBI" id="CHEBI:30408"/>
    </cofactor>
</comment>
<evidence type="ECO:0000313" key="15">
    <source>
        <dbReference type="EMBL" id="AAD40089.1"/>
    </source>
</evidence>
<comment type="subunit">
    <text evidence="3">Hexamer of two alpha, two beta, and two delta chains.</text>
</comment>
<dbReference type="GO" id="GO:0016163">
    <property type="term" value="F:nitrogenase activity"/>
    <property type="evidence" value="ECO:0007669"/>
    <property type="project" value="UniProtKB-EC"/>
</dbReference>
<dbReference type="EMBL" id="AF152916">
    <property type="protein sequence ID" value="AAD40089.1"/>
    <property type="molecule type" value="Genomic_DNA"/>
</dbReference>
<gene>
    <name evidence="15" type="primary">anfG</name>
</gene>
<dbReference type="InterPro" id="IPR014278">
    <property type="entry name" value="Nase_Fe-Fe_dsu"/>
</dbReference>
<keyword evidence="8" id="KW-0067">ATP-binding</keyword>
<keyword evidence="12" id="KW-0535">Nitrogen fixation</keyword>
<name>Q7BQA2_UNCXX</name>
<keyword evidence="6" id="KW-0479">Metal-binding</keyword>
<evidence type="ECO:0000256" key="5">
    <source>
        <dbReference type="ARBA" id="ARBA00015525"/>
    </source>
</evidence>
<evidence type="ECO:0000256" key="10">
    <source>
        <dbReference type="ARBA" id="ARBA00023004"/>
    </source>
</evidence>
<comment type="catalytic activity">
    <reaction evidence="14">
        <text>N2 + 8 reduced [2Fe-2S]-[ferredoxin] + 16 ATP + 16 H2O = H2 + 8 oxidized [2Fe-2S]-[ferredoxin] + 2 NH4(+) + 16 ADP + 16 phosphate + 6 H(+)</text>
        <dbReference type="Rhea" id="RHEA:21448"/>
        <dbReference type="Rhea" id="RHEA-COMP:10000"/>
        <dbReference type="Rhea" id="RHEA-COMP:10001"/>
        <dbReference type="ChEBI" id="CHEBI:15377"/>
        <dbReference type="ChEBI" id="CHEBI:15378"/>
        <dbReference type="ChEBI" id="CHEBI:17997"/>
        <dbReference type="ChEBI" id="CHEBI:18276"/>
        <dbReference type="ChEBI" id="CHEBI:28938"/>
        <dbReference type="ChEBI" id="CHEBI:30616"/>
        <dbReference type="ChEBI" id="CHEBI:33737"/>
        <dbReference type="ChEBI" id="CHEBI:33738"/>
        <dbReference type="ChEBI" id="CHEBI:43474"/>
        <dbReference type="ChEBI" id="CHEBI:456216"/>
        <dbReference type="EC" id="1.18.6.1"/>
    </reaction>
</comment>
<evidence type="ECO:0000256" key="9">
    <source>
        <dbReference type="ARBA" id="ARBA00023002"/>
    </source>
</evidence>
<evidence type="ECO:0000256" key="13">
    <source>
        <dbReference type="ARBA" id="ARBA00030899"/>
    </source>
</evidence>
<proteinExistence type="predicted"/>
<reference evidence="15" key="1">
    <citation type="journal article" date="1999" name="Appl. Environ. Microbiol.">
        <title>Isolation of nitrogen-fixing bacteria containing molybdenum-independent nitrogenases from natural environments.</title>
        <authorList>
            <person name="Loveless T.M."/>
            <person name="Saah J.R."/>
            <person name="Bishop P.E."/>
        </authorList>
    </citation>
    <scope>NUCLEOTIDE SEQUENCE</scope>
    <source>
        <strain evidence="15">SM2</strain>
    </source>
</reference>